<gene>
    <name evidence="1" type="ORF">DSO57_1013430</name>
</gene>
<name>A0ACC2TSQ3_9FUNG</name>
<dbReference type="EMBL" id="QTSX02002179">
    <property type="protein sequence ID" value="KAJ9077784.1"/>
    <property type="molecule type" value="Genomic_DNA"/>
</dbReference>
<reference evidence="1" key="1">
    <citation type="submission" date="2022-04" db="EMBL/GenBank/DDBJ databases">
        <title>Genome of the entomopathogenic fungus Entomophthora muscae.</title>
        <authorList>
            <person name="Elya C."/>
            <person name="Lovett B.R."/>
            <person name="Lee E."/>
            <person name="Macias A.M."/>
            <person name="Hajek A.E."/>
            <person name="De Bivort B.L."/>
            <person name="Kasson M.T."/>
            <person name="De Fine Licht H.H."/>
            <person name="Stajich J.E."/>
        </authorList>
    </citation>
    <scope>NUCLEOTIDE SEQUENCE</scope>
    <source>
        <strain evidence="1">Berkeley</strain>
    </source>
</reference>
<accession>A0ACC2TSQ3</accession>
<evidence type="ECO:0000313" key="1">
    <source>
        <dbReference type="EMBL" id="KAJ9077784.1"/>
    </source>
</evidence>
<keyword evidence="2" id="KW-1185">Reference proteome</keyword>
<proteinExistence type="predicted"/>
<organism evidence="1 2">
    <name type="scientific">Entomophthora muscae</name>
    <dbReference type="NCBI Taxonomy" id="34485"/>
    <lineage>
        <taxon>Eukaryota</taxon>
        <taxon>Fungi</taxon>
        <taxon>Fungi incertae sedis</taxon>
        <taxon>Zoopagomycota</taxon>
        <taxon>Entomophthoromycotina</taxon>
        <taxon>Entomophthoromycetes</taxon>
        <taxon>Entomophthorales</taxon>
        <taxon>Entomophthoraceae</taxon>
        <taxon>Entomophthora</taxon>
    </lineage>
</organism>
<evidence type="ECO:0000313" key="2">
    <source>
        <dbReference type="Proteomes" id="UP001165960"/>
    </source>
</evidence>
<comment type="caution">
    <text evidence="1">The sequence shown here is derived from an EMBL/GenBank/DDBJ whole genome shotgun (WGS) entry which is preliminary data.</text>
</comment>
<sequence length="159" mass="17397">MIAKFEKSFGKVTSYFKVYHPQVTSPSSPLATTLAGAGLTDASACRLIDKVCHTLSPGLLPNYQILEGNSCFQAHLALPSIISQKVENSGFLETIQESKEDAASKMCGYLIKEGILDKDLSSCRTAVFTDDPMHKSEPVPFFRYQPARAPKLAVPRDDL</sequence>
<protein>
    <submittedName>
        <fullName evidence="1">Uncharacterized protein</fullName>
    </submittedName>
</protein>
<dbReference type="Proteomes" id="UP001165960">
    <property type="component" value="Unassembled WGS sequence"/>
</dbReference>